<dbReference type="GO" id="GO:0006450">
    <property type="term" value="P:regulation of translational fidelity"/>
    <property type="evidence" value="ECO:0007669"/>
    <property type="project" value="InterPro"/>
</dbReference>
<keyword evidence="4" id="KW-0808">Transferase</keyword>
<reference evidence="5 7" key="2">
    <citation type="submission" date="2019-11" db="EMBL/GenBank/DDBJ databases">
        <title>FDA dAtabase for Regulatory Grade micrObial Sequences (FDA-ARGOS): Supporting development and validation of Infectious Disease Dx tests.</title>
        <authorList>
            <person name="Kerrigan L."/>
            <person name="Long C."/>
            <person name="Tallon L."/>
            <person name="Sadzewicz L."/>
            <person name="Vavikolanu K."/>
            <person name="Mehta A."/>
            <person name="Aluvathingal J."/>
            <person name="Nadendla S."/>
            <person name="Yan Y."/>
            <person name="Sichtig H."/>
        </authorList>
    </citation>
    <scope>NUCLEOTIDE SEQUENCE [LARGE SCALE GENOMIC DNA]</scope>
    <source>
        <strain evidence="5 7">FDAARGOS_674</strain>
    </source>
</reference>
<dbReference type="GO" id="GO:0006412">
    <property type="term" value="P:translation"/>
    <property type="evidence" value="ECO:0007669"/>
    <property type="project" value="UniProtKB-UniRule"/>
</dbReference>
<dbReference type="AlphaFoldDB" id="A0A0M2XMJ2"/>
<comment type="catalytic activity">
    <reaction evidence="1">
        <text>L-aspartyl-tRNA(Asn) + L-glutamine + ATP + H2O = L-asparaginyl-tRNA(Asn) + L-glutamate + ADP + phosphate + 2 H(+)</text>
        <dbReference type="Rhea" id="RHEA:14513"/>
        <dbReference type="Rhea" id="RHEA-COMP:9674"/>
        <dbReference type="Rhea" id="RHEA-COMP:9677"/>
        <dbReference type="ChEBI" id="CHEBI:15377"/>
        <dbReference type="ChEBI" id="CHEBI:15378"/>
        <dbReference type="ChEBI" id="CHEBI:29985"/>
        <dbReference type="ChEBI" id="CHEBI:30616"/>
        <dbReference type="ChEBI" id="CHEBI:43474"/>
        <dbReference type="ChEBI" id="CHEBI:58359"/>
        <dbReference type="ChEBI" id="CHEBI:78515"/>
        <dbReference type="ChEBI" id="CHEBI:78516"/>
        <dbReference type="ChEBI" id="CHEBI:456216"/>
    </reaction>
</comment>
<dbReference type="EMBL" id="PNHF01000006">
    <property type="protein sequence ID" value="PMC62776.1"/>
    <property type="molecule type" value="Genomic_DNA"/>
</dbReference>
<evidence type="ECO:0000256" key="1">
    <source>
        <dbReference type="HAMAP-Rule" id="MF_00122"/>
    </source>
</evidence>
<dbReference type="Pfam" id="PF02686">
    <property type="entry name" value="GatC"/>
    <property type="match status" value="1"/>
</dbReference>
<evidence type="ECO:0000313" key="5">
    <source>
        <dbReference type="EMBL" id="QGS35219.1"/>
    </source>
</evidence>
<reference evidence="4 6" key="1">
    <citation type="submission" date="2017-09" db="EMBL/GenBank/DDBJ databases">
        <title>Bacterial strain isolated from the female urinary microbiota.</title>
        <authorList>
            <person name="Thomas-White K."/>
            <person name="Kumar N."/>
            <person name="Forster S."/>
            <person name="Putonti C."/>
            <person name="Lawley T."/>
            <person name="Wolfe A.J."/>
        </authorList>
    </citation>
    <scope>NUCLEOTIDE SEQUENCE [LARGE SCALE GENOMIC DNA]</scope>
    <source>
        <strain evidence="4 6">UMB0908</strain>
    </source>
</reference>
<dbReference type="Proteomes" id="UP000235363">
    <property type="component" value="Unassembled WGS sequence"/>
</dbReference>
<keyword evidence="1" id="KW-0648">Protein biosynthesis</keyword>
<dbReference type="HAMAP" id="MF_00122">
    <property type="entry name" value="GatC"/>
    <property type="match status" value="1"/>
</dbReference>
<evidence type="ECO:0000313" key="3">
    <source>
        <dbReference type="EMBL" id="NMF08492.1"/>
    </source>
</evidence>
<keyword evidence="1" id="KW-0436">Ligase</keyword>
<dbReference type="OrthoDB" id="5295223at2"/>
<dbReference type="GO" id="GO:0070681">
    <property type="term" value="P:glutaminyl-tRNAGln biosynthesis via transamidation"/>
    <property type="evidence" value="ECO:0007669"/>
    <property type="project" value="TreeGrafter"/>
</dbReference>
<dbReference type="EC" id="6.3.5.-" evidence="1"/>
<comment type="catalytic activity">
    <reaction evidence="1">
        <text>L-glutamyl-tRNA(Gln) + L-glutamine + ATP + H2O = L-glutaminyl-tRNA(Gln) + L-glutamate + ADP + phosphate + H(+)</text>
        <dbReference type="Rhea" id="RHEA:17521"/>
        <dbReference type="Rhea" id="RHEA-COMP:9681"/>
        <dbReference type="Rhea" id="RHEA-COMP:9684"/>
        <dbReference type="ChEBI" id="CHEBI:15377"/>
        <dbReference type="ChEBI" id="CHEBI:15378"/>
        <dbReference type="ChEBI" id="CHEBI:29985"/>
        <dbReference type="ChEBI" id="CHEBI:30616"/>
        <dbReference type="ChEBI" id="CHEBI:43474"/>
        <dbReference type="ChEBI" id="CHEBI:58359"/>
        <dbReference type="ChEBI" id="CHEBI:78520"/>
        <dbReference type="ChEBI" id="CHEBI:78521"/>
        <dbReference type="ChEBI" id="CHEBI:456216"/>
    </reaction>
</comment>
<dbReference type="PANTHER" id="PTHR15004">
    <property type="entry name" value="GLUTAMYL-TRNA(GLN) AMIDOTRANSFERASE SUBUNIT C, MITOCHONDRIAL"/>
    <property type="match status" value="1"/>
</dbReference>
<comment type="function">
    <text evidence="1">Allows the formation of correctly charged Asn-tRNA(Asn) or Gln-tRNA(Gln) through the transamidation of misacylated Asp-tRNA(Asn) or Glu-tRNA(Gln) in organisms which lack either or both of asparaginyl-tRNA or glutaminyl-tRNA synthetases. The reaction takes place in the presence of glutamine and ATP through an activated phospho-Asp-tRNA(Asn) or phospho-Glu-tRNA(Gln).</text>
</comment>
<dbReference type="STRING" id="1725.WU86_09415"/>
<evidence type="ECO:0000313" key="8">
    <source>
        <dbReference type="Proteomes" id="UP000589552"/>
    </source>
</evidence>
<dbReference type="EMBL" id="CP046322">
    <property type="protein sequence ID" value="QGS35219.1"/>
    <property type="molecule type" value="Genomic_DNA"/>
</dbReference>
<comment type="similarity">
    <text evidence="1">Belongs to the GatC family.</text>
</comment>
<keyword evidence="1" id="KW-0067">ATP-binding</keyword>
<dbReference type="Proteomes" id="UP000426857">
    <property type="component" value="Chromosome"/>
</dbReference>
<dbReference type="Gene3D" id="1.10.20.60">
    <property type="entry name" value="Glu-tRNAGln amidotransferase C subunit, N-terminal domain"/>
    <property type="match status" value="1"/>
</dbReference>
<gene>
    <name evidence="1 3" type="primary">gatC</name>
    <name evidence="4" type="ORF">CJ204_03620</name>
    <name evidence="5" type="ORF">FOB82_10005</name>
    <name evidence="3" type="ORF">HF852_02535</name>
</gene>
<dbReference type="InterPro" id="IPR003837">
    <property type="entry name" value="GatC"/>
</dbReference>
<protein>
    <recommendedName>
        <fullName evidence="1">Aspartyl/glutamyl-tRNA(Asn/Gln) amidotransferase subunit C</fullName>
        <shortName evidence="1">Asp/Glu-ADT subunit C</shortName>
        <ecNumber evidence="1">6.3.5.-</ecNumber>
    </recommendedName>
</protein>
<evidence type="ECO:0000313" key="7">
    <source>
        <dbReference type="Proteomes" id="UP000426857"/>
    </source>
</evidence>
<dbReference type="GeneID" id="95320906"/>
<evidence type="ECO:0000256" key="2">
    <source>
        <dbReference type="SAM" id="MobiDB-lite"/>
    </source>
</evidence>
<dbReference type="KEGG" id="cxe:FOB82_10005"/>
<feature type="region of interest" description="Disordered" evidence="2">
    <location>
        <begin position="75"/>
        <end position="99"/>
    </location>
</feature>
<comment type="subunit">
    <text evidence="1">Heterotrimer of A, B and C subunits.</text>
</comment>
<dbReference type="GO" id="GO:0005524">
    <property type="term" value="F:ATP binding"/>
    <property type="evidence" value="ECO:0007669"/>
    <property type="project" value="UniProtKB-KW"/>
</dbReference>
<dbReference type="SUPFAM" id="SSF141000">
    <property type="entry name" value="Glu-tRNAGln amidotransferase C subunit"/>
    <property type="match status" value="1"/>
</dbReference>
<dbReference type="GO" id="GO:0016740">
    <property type="term" value="F:transferase activity"/>
    <property type="evidence" value="ECO:0007669"/>
    <property type="project" value="UniProtKB-KW"/>
</dbReference>
<sequence length="99" mass="10745">MPAISRDEVAHLARLSRLALTDAELEEFAGQIDGIINHVQAVQEVAAGDVEPMSHPSSLSGVMREDVVKPTLTAEQALDQAPSVEEQRFEVPQILGEEE</sequence>
<dbReference type="EMBL" id="JABAGA010000001">
    <property type="protein sequence ID" value="NMF08492.1"/>
    <property type="molecule type" value="Genomic_DNA"/>
</dbReference>
<dbReference type="PANTHER" id="PTHR15004:SF0">
    <property type="entry name" value="GLUTAMYL-TRNA(GLN) AMIDOTRANSFERASE SUBUNIT C, MITOCHONDRIAL"/>
    <property type="match status" value="1"/>
</dbReference>
<evidence type="ECO:0000313" key="6">
    <source>
        <dbReference type="Proteomes" id="UP000235363"/>
    </source>
</evidence>
<keyword evidence="1" id="KW-0547">Nucleotide-binding</keyword>
<reference evidence="3 8" key="3">
    <citation type="submission" date="2020-04" db="EMBL/GenBank/DDBJ databases">
        <authorList>
            <person name="Hitch T.C.A."/>
            <person name="Wylensek D."/>
            <person name="Clavel T."/>
        </authorList>
    </citation>
    <scope>NUCLEOTIDE SEQUENCE [LARGE SCALE GENOMIC DNA]</scope>
    <source>
        <strain evidence="3 8">BL-383-APC-2I</strain>
    </source>
</reference>
<dbReference type="GO" id="GO:0050567">
    <property type="term" value="F:glutaminyl-tRNA synthase (glutamine-hydrolyzing) activity"/>
    <property type="evidence" value="ECO:0007669"/>
    <property type="project" value="UniProtKB-UniRule"/>
</dbReference>
<evidence type="ECO:0000313" key="4">
    <source>
        <dbReference type="EMBL" id="PMC62776.1"/>
    </source>
</evidence>
<dbReference type="RefSeq" id="WP_046651076.1">
    <property type="nucleotide sequence ID" value="NZ_CP032788.1"/>
</dbReference>
<dbReference type="NCBIfam" id="TIGR00135">
    <property type="entry name" value="gatC"/>
    <property type="match status" value="1"/>
</dbReference>
<name>A0A0M2XMJ2_9CORY</name>
<dbReference type="InterPro" id="IPR036113">
    <property type="entry name" value="Asp/Glu-ADT_sf_sub_c"/>
</dbReference>
<accession>A0A0M2XMJ2</accession>
<dbReference type="Proteomes" id="UP000589552">
    <property type="component" value="Unassembled WGS sequence"/>
</dbReference>
<proteinExistence type="inferred from homology"/>
<organism evidence="4 6">
    <name type="scientific">Corynebacterium xerosis</name>
    <dbReference type="NCBI Taxonomy" id="1725"/>
    <lineage>
        <taxon>Bacteria</taxon>
        <taxon>Bacillati</taxon>
        <taxon>Actinomycetota</taxon>
        <taxon>Actinomycetes</taxon>
        <taxon>Mycobacteriales</taxon>
        <taxon>Corynebacteriaceae</taxon>
        <taxon>Corynebacterium</taxon>
    </lineage>
</organism>